<name>A0ACC2PPQ6_9HYME</name>
<gene>
    <name evidence="1" type="ORF">QAD02_020799</name>
</gene>
<comment type="caution">
    <text evidence="1">The sequence shown here is derived from an EMBL/GenBank/DDBJ whole genome shotgun (WGS) entry which is preliminary data.</text>
</comment>
<organism evidence="1 2">
    <name type="scientific">Eretmocerus hayati</name>
    <dbReference type="NCBI Taxonomy" id="131215"/>
    <lineage>
        <taxon>Eukaryota</taxon>
        <taxon>Metazoa</taxon>
        <taxon>Ecdysozoa</taxon>
        <taxon>Arthropoda</taxon>
        <taxon>Hexapoda</taxon>
        <taxon>Insecta</taxon>
        <taxon>Pterygota</taxon>
        <taxon>Neoptera</taxon>
        <taxon>Endopterygota</taxon>
        <taxon>Hymenoptera</taxon>
        <taxon>Apocrita</taxon>
        <taxon>Proctotrupomorpha</taxon>
        <taxon>Chalcidoidea</taxon>
        <taxon>Aphelinidae</taxon>
        <taxon>Aphelininae</taxon>
        <taxon>Eretmocerus</taxon>
    </lineage>
</organism>
<accession>A0ACC2PPQ6</accession>
<dbReference type="Proteomes" id="UP001239111">
    <property type="component" value="Chromosome 1"/>
</dbReference>
<proteinExistence type="predicted"/>
<dbReference type="EMBL" id="CM056741">
    <property type="protein sequence ID" value="KAJ8685006.1"/>
    <property type="molecule type" value="Genomic_DNA"/>
</dbReference>
<reference evidence="1" key="1">
    <citation type="submission" date="2023-04" db="EMBL/GenBank/DDBJ databases">
        <title>A chromosome-level genome assembly of the parasitoid wasp Eretmocerus hayati.</title>
        <authorList>
            <person name="Zhong Y."/>
            <person name="Liu S."/>
            <person name="Liu Y."/>
        </authorList>
    </citation>
    <scope>NUCLEOTIDE SEQUENCE</scope>
    <source>
        <strain evidence="1">ZJU_SS_LIU_2023</strain>
    </source>
</reference>
<protein>
    <submittedName>
        <fullName evidence="1">Uncharacterized protein</fullName>
    </submittedName>
</protein>
<sequence>MILNYNGEFEVSAEGIEDKEGNKHVSICDKQLIKDHQECKQLFCVNVLYKAKAVLAKCSKLPVAARNHPGFSKAVLDLQALAFLPPDKIQAEFDRQCAVMEPQLRAHMSPILDEYFSNYWLKVITPRGFSVYGLDTRTNDGSESNNHTMHTDLGKRPQTCIAMYRLSLMFVRIRRVIEQSRNLEQIRWLPSYRTMLVEKKLFKAWRELERPPVNLPVPEFIIAIGRLKGKRGGDVNKGIARIAEEYVDAEFARLERTPTDLINPGGGMAINQENDSKPDLPSKSGGSDAGEFQKLAYEEERTRNLYPVFSRKY</sequence>
<evidence type="ECO:0000313" key="1">
    <source>
        <dbReference type="EMBL" id="KAJ8685006.1"/>
    </source>
</evidence>
<evidence type="ECO:0000313" key="2">
    <source>
        <dbReference type="Proteomes" id="UP001239111"/>
    </source>
</evidence>
<keyword evidence="2" id="KW-1185">Reference proteome</keyword>